<dbReference type="EMBL" id="JAIWYP010000003">
    <property type="protein sequence ID" value="KAH3853637.1"/>
    <property type="molecule type" value="Genomic_DNA"/>
</dbReference>
<feature type="transmembrane region" description="Helical" evidence="1">
    <location>
        <begin position="20"/>
        <end position="41"/>
    </location>
</feature>
<evidence type="ECO:0000313" key="2">
    <source>
        <dbReference type="EMBL" id="KAH3853637.1"/>
    </source>
</evidence>
<keyword evidence="1" id="KW-0472">Membrane</keyword>
<evidence type="ECO:0000313" key="3">
    <source>
        <dbReference type="Proteomes" id="UP000828390"/>
    </source>
</evidence>
<gene>
    <name evidence="2" type="ORF">DPMN_096169</name>
</gene>
<keyword evidence="1" id="KW-0812">Transmembrane</keyword>
<name>A0A9D4R4H7_DREPO</name>
<organism evidence="2 3">
    <name type="scientific">Dreissena polymorpha</name>
    <name type="common">Zebra mussel</name>
    <name type="synonym">Mytilus polymorpha</name>
    <dbReference type="NCBI Taxonomy" id="45954"/>
    <lineage>
        <taxon>Eukaryota</taxon>
        <taxon>Metazoa</taxon>
        <taxon>Spiralia</taxon>
        <taxon>Lophotrochozoa</taxon>
        <taxon>Mollusca</taxon>
        <taxon>Bivalvia</taxon>
        <taxon>Autobranchia</taxon>
        <taxon>Heteroconchia</taxon>
        <taxon>Euheterodonta</taxon>
        <taxon>Imparidentia</taxon>
        <taxon>Neoheterodontei</taxon>
        <taxon>Myida</taxon>
        <taxon>Dreissenoidea</taxon>
        <taxon>Dreissenidae</taxon>
        <taxon>Dreissena</taxon>
    </lineage>
</organism>
<keyword evidence="3" id="KW-1185">Reference proteome</keyword>
<accession>A0A9D4R4H7</accession>
<reference evidence="2" key="1">
    <citation type="journal article" date="2019" name="bioRxiv">
        <title>The Genome of the Zebra Mussel, Dreissena polymorpha: A Resource for Invasive Species Research.</title>
        <authorList>
            <person name="McCartney M.A."/>
            <person name="Auch B."/>
            <person name="Kono T."/>
            <person name="Mallez S."/>
            <person name="Zhang Y."/>
            <person name="Obille A."/>
            <person name="Becker A."/>
            <person name="Abrahante J.E."/>
            <person name="Garbe J."/>
            <person name="Badalamenti J.P."/>
            <person name="Herman A."/>
            <person name="Mangelson H."/>
            <person name="Liachko I."/>
            <person name="Sullivan S."/>
            <person name="Sone E.D."/>
            <person name="Koren S."/>
            <person name="Silverstein K.A.T."/>
            <person name="Beckman K.B."/>
            <person name="Gohl D.M."/>
        </authorList>
    </citation>
    <scope>NUCLEOTIDE SEQUENCE</scope>
    <source>
        <strain evidence="2">Duluth1</strain>
        <tissue evidence="2">Whole animal</tissue>
    </source>
</reference>
<keyword evidence="1" id="KW-1133">Transmembrane helix</keyword>
<dbReference type="Proteomes" id="UP000828390">
    <property type="component" value="Unassembled WGS sequence"/>
</dbReference>
<protein>
    <submittedName>
        <fullName evidence="2">Uncharacterized protein</fullName>
    </submittedName>
</protein>
<comment type="caution">
    <text evidence="2">The sequence shown here is derived from an EMBL/GenBank/DDBJ whole genome shotgun (WGS) entry which is preliminary data.</text>
</comment>
<proteinExistence type="predicted"/>
<sequence>MAVVISGTPPLVEREFSCNVYVIVVLVGLPVLRSCPVKVLSVRIRQPSADREPSYRSRRNWKLRGALSCCTDVR</sequence>
<evidence type="ECO:0000256" key="1">
    <source>
        <dbReference type="SAM" id="Phobius"/>
    </source>
</evidence>
<dbReference type="AlphaFoldDB" id="A0A9D4R4H7"/>
<reference evidence="2" key="2">
    <citation type="submission" date="2020-11" db="EMBL/GenBank/DDBJ databases">
        <authorList>
            <person name="McCartney M.A."/>
            <person name="Auch B."/>
            <person name="Kono T."/>
            <person name="Mallez S."/>
            <person name="Becker A."/>
            <person name="Gohl D.M."/>
            <person name="Silverstein K.A.T."/>
            <person name="Koren S."/>
            <person name="Bechman K.B."/>
            <person name="Herman A."/>
            <person name="Abrahante J.E."/>
            <person name="Garbe J."/>
        </authorList>
    </citation>
    <scope>NUCLEOTIDE SEQUENCE</scope>
    <source>
        <strain evidence="2">Duluth1</strain>
        <tissue evidence="2">Whole animal</tissue>
    </source>
</reference>